<dbReference type="Pfam" id="PF00486">
    <property type="entry name" value="Trans_reg_C"/>
    <property type="match status" value="1"/>
</dbReference>
<dbReference type="OrthoDB" id="2652196at2"/>
<dbReference type="GO" id="GO:0000156">
    <property type="term" value="F:phosphorelay response regulator activity"/>
    <property type="evidence" value="ECO:0007669"/>
    <property type="project" value="TreeGrafter"/>
</dbReference>
<dbReference type="STRING" id="1126833.VN24_08650"/>
<keyword evidence="6" id="KW-0804">Transcription</keyword>
<evidence type="ECO:0000259" key="9">
    <source>
        <dbReference type="PROSITE" id="PS51755"/>
    </source>
</evidence>
<dbReference type="PATRIC" id="fig|1126833.4.peg.1909"/>
<evidence type="ECO:0000256" key="7">
    <source>
        <dbReference type="PROSITE-ProRule" id="PRU01091"/>
    </source>
</evidence>
<keyword evidence="2" id="KW-0597">Phosphoprotein</keyword>
<dbReference type="FunFam" id="1.10.10.10:FF:000018">
    <property type="entry name" value="DNA-binding response regulator ResD"/>
    <property type="match status" value="1"/>
</dbReference>
<dbReference type="SUPFAM" id="SSF46894">
    <property type="entry name" value="C-terminal effector domain of the bipartite response regulators"/>
    <property type="match status" value="1"/>
</dbReference>
<evidence type="ECO:0000256" key="2">
    <source>
        <dbReference type="ARBA" id="ARBA00022553"/>
    </source>
</evidence>
<evidence type="ECO:0000313" key="11">
    <source>
        <dbReference type="Proteomes" id="UP000032633"/>
    </source>
</evidence>
<feature type="DNA-binding region" description="OmpR/PhoB-type" evidence="7">
    <location>
        <begin position="171"/>
        <end position="270"/>
    </location>
</feature>
<dbReference type="InterPro" id="IPR039420">
    <property type="entry name" value="WalR-like"/>
</dbReference>
<dbReference type="PROSITE" id="PS51755">
    <property type="entry name" value="OMPR_PHOB"/>
    <property type="match status" value="1"/>
</dbReference>
<evidence type="ECO:0000256" key="6">
    <source>
        <dbReference type="ARBA" id="ARBA00023163"/>
    </source>
</evidence>
<feature type="compositionally biased region" description="Basic and acidic residues" evidence="8">
    <location>
        <begin position="8"/>
        <end position="23"/>
    </location>
</feature>
<keyword evidence="11" id="KW-1185">Reference proteome</keyword>
<dbReference type="SMART" id="SM00862">
    <property type="entry name" value="Trans_reg_C"/>
    <property type="match status" value="1"/>
</dbReference>
<dbReference type="KEGG" id="pbj:VN24_08650"/>
<name>A0A0D5NGY6_9BACL</name>
<keyword evidence="3" id="KW-0902">Two-component regulatory system</keyword>
<dbReference type="Proteomes" id="UP000032633">
    <property type="component" value="Chromosome"/>
</dbReference>
<dbReference type="InterPro" id="IPR036388">
    <property type="entry name" value="WH-like_DNA-bd_sf"/>
</dbReference>
<sequence length="270" mass="29890">MRQTDFPAAEREDATDERRLPSKLEADKNSSAAFLQSPFLCAQTRRIVVVSPFPTHLHELIRDLSADCYDVLVFHRVDDFVLNDLQSDIYVVDGTHPALLEADPGIRRFAASPDKRERSLLVCPDDGIGPAAADDESGELLGLETVAASAALARIREMMLSLPDAPAAEASGAFHFKDLYVDTRKMVVTRDGRRIDLTKTEFELLRGFLDSAGAVRTREEMMEHLWDSSFLGGSNVVDVHVKSLRKKLGDSAVSPKYIETVRGVGYRLAD</sequence>
<gene>
    <name evidence="10" type="ORF">VN24_08650</name>
</gene>
<dbReference type="Gene3D" id="1.10.10.10">
    <property type="entry name" value="Winged helix-like DNA-binding domain superfamily/Winged helix DNA-binding domain"/>
    <property type="match status" value="1"/>
</dbReference>
<evidence type="ECO:0000313" key="10">
    <source>
        <dbReference type="EMBL" id="AJY74634.1"/>
    </source>
</evidence>
<feature type="region of interest" description="Disordered" evidence="8">
    <location>
        <begin position="1"/>
        <end position="23"/>
    </location>
</feature>
<dbReference type="GO" id="GO:0005829">
    <property type="term" value="C:cytosol"/>
    <property type="evidence" value="ECO:0007669"/>
    <property type="project" value="TreeGrafter"/>
</dbReference>
<dbReference type="PANTHER" id="PTHR48111">
    <property type="entry name" value="REGULATOR OF RPOS"/>
    <property type="match status" value="1"/>
</dbReference>
<dbReference type="InterPro" id="IPR001867">
    <property type="entry name" value="OmpR/PhoB-type_DNA-bd"/>
</dbReference>
<dbReference type="RefSeq" id="WP_045670067.1">
    <property type="nucleotide sequence ID" value="NZ_CP011058.1"/>
</dbReference>
<evidence type="ECO:0000256" key="5">
    <source>
        <dbReference type="ARBA" id="ARBA00023125"/>
    </source>
</evidence>
<reference evidence="11" key="2">
    <citation type="submission" date="2015-03" db="EMBL/GenBank/DDBJ databases">
        <title>Genome sequence of Paenibacillus beijingensis strain DSM 24997T.</title>
        <authorList>
            <person name="Kwak Y."/>
            <person name="Shin J.-H."/>
        </authorList>
    </citation>
    <scope>NUCLEOTIDE SEQUENCE [LARGE SCALE GENOMIC DNA]</scope>
    <source>
        <strain evidence="11">DSM 24997</strain>
    </source>
</reference>
<dbReference type="EMBL" id="CP011058">
    <property type="protein sequence ID" value="AJY74634.1"/>
    <property type="molecule type" value="Genomic_DNA"/>
</dbReference>
<keyword evidence="4" id="KW-0805">Transcription regulation</keyword>
<dbReference type="AlphaFoldDB" id="A0A0D5NGY6"/>
<accession>A0A0D5NGY6</accession>
<comment type="subcellular location">
    <subcellularLocation>
        <location evidence="1">Cytoplasm</location>
    </subcellularLocation>
</comment>
<keyword evidence="5 7" id="KW-0238">DNA-binding</keyword>
<evidence type="ECO:0000256" key="4">
    <source>
        <dbReference type="ARBA" id="ARBA00023015"/>
    </source>
</evidence>
<dbReference type="PANTHER" id="PTHR48111:SF1">
    <property type="entry name" value="TWO-COMPONENT RESPONSE REGULATOR ORR33"/>
    <property type="match status" value="1"/>
</dbReference>
<evidence type="ECO:0000256" key="8">
    <source>
        <dbReference type="SAM" id="MobiDB-lite"/>
    </source>
</evidence>
<dbReference type="HOGENOM" id="CLU_1037639_0_0_9"/>
<evidence type="ECO:0000256" key="3">
    <source>
        <dbReference type="ARBA" id="ARBA00023012"/>
    </source>
</evidence>
<proteinExistence type="predicted"/>
<evidence type="ECO:0000256" key="1">
    <source>
        <dbReference type="ARBA" id="ARBA00004496"/>
    </source>
</evidence>
<dbReference type="GO" id="GO:0000976">
    <property type="term" value="F:transcription cis-regulatory region binding"/>
    <property type="evidence" value="ECO:0007669"/>
    <property type="project" value="TreeGrafter"/>
</dbReference>
<dbReference type="InterPro" id="IPR016032">
    <property type="entry name" value="Sig_transdc_resp-reg_C-effctor"/>
</dbReference>
<dbReference type="GO" id="GO:0006355">
    <property type="term" value="P:regulation of DNA-templated transcription"/>
    <property type="evidence" value="ECO:0007669"/>
    <property type="project" value="InterPro"/>
</dbReference>
<dbReference type="GO" id="GO:0032993">
    <property type="term" value="C:protein-DNA complex"/>
    <property type="evidence" value="ECO:0007669"/>
    <property type="project" value="TreeGrafter"/>
</dbReference>
<dbReference type="CDD" id="cd00383">
    <property type="entry name" value="trans_reg_C"/>
    <property type="match status" value="1"/>
</dbReference>
<reference evidence="10 11" key="1">
    <citation type="journal article" date="2015" name="J. Biotechnol.">
        <title>Complete genome sequence of Paenibacillus beijingensis 7188(T) (=DSM 24997(T)), a novel rhizobacterium from jujube garden soil.</title>
        <authorList>
            <person name="Kwak Y."/>
            <person name="Shin J.H."/>
        </authorList>
    </citation>
    <scope>NUCLEOTIDE SEQUENCE [LARGE SCALE GENOMIC DNA]</scope>
    <source>
        <strain evidence="10 11">DSM 24997</strain>
    </source>
</reference>
<organism evidence="10 11">
    <name type="scientific">Paenibacillus beijingensis</name>
    <dbReference type="NCBI Taxonomy" id="1126833"/>
    <lineage>
        <taxon>Bacteria</taxon>
        <taxon>Bacillati</taxon>
        <taxon>Bacillota</taxon>
        <taxon>Bacilli</taxon>
        <taxon>Bacillales</taxon>
        <taxon>Paenibacillaceae</taxon>
        <taxon>Paenibacillus</taxon>
    </lineage>
</organism>
<protein>
    <recommendedName>
        <fullName evidence="9">OmpR/PhoB-type domain-containing protein</fullName>
    </recommendedName>
</protein>
<feature type="domain" description="OmpR/PhoB-type" evidence="9">
    <location>
        <begin position="171"/>
        <end position="270"/>
    </location>
</feature>